<dbReference type="InterPro" id="IPR046794">
    <property type="entry name" value="Apc1_MidN"/>
</dbReference>
<feature type="domain" description="Anaphase-promoting complex subunit 1 N-terminal" evidence="7">
    <location>
        <begin position="82"/>
        <end position="214"/>
    </location>
</feature>
<dbReference type="Proteomes" id="UP000219338">
    <property type="component" value="Unassembled WGS sequence"/>
</dbReference>
<feature type="domain" description="Anaphase-promoting complex subunit 1 N-terminal" evidence="7">
    <location>
        <begin position="223"/>
        <end position="442"/>
    </location>
</feature>
<comment type="similarity">
    <text evidence="1">Belongs to the APC1 family.</text>
</comment>
<dbReference type="InterPro" id="IPR041221">
    <property type="entry name" value="APC1_C"/>
</dbReference>
<accession>A0A284RHP8</accession>
<keyword evidence="12" id="KW-1185">Reference proteome</keyword>
<feature type="region of interest" description="Disordered" evidence="6">
    <location>
        <begin position="18"/>
        <end position="45"/>
    </location>
</feature>
<evidence type="ECO:0000256" key="5">
    <source>
        <dbReference type="ARBA" id="ARBA00023306"/>
    </source>
</evidence>
<evidence type="ECO:0000256" key="1">
    <source>
        <dbReference type="ARBA" id="ARBA00010547"/>
    </source>
</evidence>
<dbReference type="Gene3D" id="1.25.10.10">
    <property type="entry name" value="Leucine-rich Repeat Variant"/>
    <property type="match status" value="2"/>
</dbReference>
<dbReference type="Pfam" id="PF12859">
    <property type="entry name" value="ANAPC1"/>
    <property type="match status" value="2"/>
</dbReference>
<dbReference type="OMA" id="CHAALLD"/>
<dbReference type="GO" id="GO:0005680">
    <property type="term" value="C:anaphase-promoting complex"/>
    <property type="evidence" value="ECO:0007669"/>
    <property type="project" value="InterPro"/>
</dbReference>
<evidence type="ECO:0000313" key="11">
    <source>
        <dbReference type="EMBL" id="SJL08279.1"/>
    </source>
</evidence>
<sequence>MVSGNAVLLSQLPNAVDVHAHGPPSSSAHQYLSHLEPQPSHEESDLLKSVRAALRGTALEPKNAIHSTYFESEGDPWNGFQLTWNDRSAALSSGGVLRKRWDFEVERQNIQWACFGWLEQFAPKADFGLRDYTYPTSAPQPTKSSFGPFTLSERPAGYSEKVKRIPTVFVFLRTKGMAFLQDGTRYTFTVPYIVRRAWPISPFGVMIQRQVHPQELVEAERSGEEVLPTIFALVNPITEVGALGVTAGIIGGPDDVSARLVDEEEKASSHLITIPPSEALLWVSQSSVATSYQVAVTVDEAKHSVSIWRYAYIKAKDAPRPAGRELMKERARKRRSMSMAGLKPPADTLQGRHDETTKIHAFLPDIHSLASLPGMPAALAATVDPVRPSTPSKTRRDSFNRHDLSVTLDKMVLGSRLKDDMSFLPPETGRMKTSFWAQRLSTHDISEADAKSWRSMSVSIFDHRWDGNEERSLLAVSLPQSKSSLLFSVSEKEDHTMHVNQISTIPAVSFVSVCSTRPAMHDLLILKPDHSLALLCLGVNEVPISVIDAPRPDDAKMDVDNSRGDIVSLEAGLMSSVTLVHRDGRKSEINMNMIPQSLLAVQVLQVLSLYLPENIFFAVHRIFLLLWCKEDMRYTDRIEFRALRTSLCLVCGVTLRQKNKGKEKEADPWTLLDKSSSKSRFRNDPVLRLLKQHPPRQKAEVIQEDRPILLAPVLYALHTLGEDLRLTVDHYRSLQELVDVICRIAWIIRPEWADYWRRLCPCNTPDWPYPSSAHVEYVEDRIPAWPPDISAILYGRISNPEWDAKVPWQDASGMAARFNIRPTFAFGRKDPLESSAKLTEVYKCLADKTVTQSQKRAENAVYFMVTSGIGPEFLDRLPLGLASPLREAIRTCQLMPPVHWPPSVYRAIGREDVAASAVHDPDILAKDGYRPIKDFIKNAGRRRTMSQIIVEARTLAFGEIEAVSGVELDLDDFTDIRFGQDRRLEDVARLLNSAYIQTYRPFVDRPDAGEVDQNKEFQHQALRIAERTNALAYGRAMFTFGSVSKVSRQAYTIPIVNYTIRIHPHNVHVVPDVKLLHQDSIHWGEFHNGVAAGLRISSATKGVESSWIAFNKPNDLSPSHAGFLFGLGLSGHLKEMVAWNTFQYLTPKHDITSIGVLLGLAAANVGSGNASVTKLLAVHTPALLPTPDVDLNITLMTQSAGLIGMGLLYLGTKHRRYAEVCLREISRKDLFQPDLHNEYRETYTTSAALAFGLIMLGKGTMIPADVEMVRRLNFLIQGDEQHSIGLGSHPSFDLNLTCPAATMALGLMYLRTGRKDIADMLPMPDTILTLNSIQPSFLLTRVLARSLILWGSIEPTTTWLTNQIPETIRAAIKLRFESGAAIDDALELAYYNIIAGCCFAVGLKYAGTARQEAYKLIIRYFDLFTRMVYSNGPNFDHRIKRSAVRDGLNLISIALSMVMAGTGEITSFRRLRYAYGMFNQTMYHPTHKYGIHVATYQAIGLLFLGAGRYTLGTSDAAIASMVIAFFPRFHQVSSDNKVYLQALRHLWVLAAEPRCLIARDVETKEVVYLPLKITVRDGTETGTTQLISPTLIPEMDKVMSIRVDTPRYWPFHLDLERVRQHRESLVRSQTLYVKRRTAFLSYTEDPRGSRSLFVRSRSSAGEAAILDFPQLTTKSHPASDLSEFINSFSNDPVYLSFADHFSNGWDGDTDEESLFTSYCHAALYDSILQGKPQSLQSHLMLWVYRRMEEQDLYFHLRMQDLRFAADFYSRIYDRRFSGRSENNPRIPLIRDSTVMGALHALDERLDVIRKDPQFLEIFAAYTVGAKVSLKSKGDAERLAWYLLRNMVPVSTVMQIMKGLASDAYAQCFGKPEGTFDARLLDEGIKEVLHATGSTMATSLGTGWSVRSLDETVELWKRMQQQQQQQQ</sequence>
<organism evidence="11 12">
    <name type="scientific">Armillaria ostoyae</name>
    <name type="common">Armillaria root rot fungus</name>
    <dbReference type="NCBI Taxonomy" id="47428"/>
    <lineage>
        <taxon>Eukaryota</taxon>
        <taxon>Fungi</taxon>
        <taxon>Dikarya</taxon>
        <taxon>Basidiomycota</taxon>
        <taxon>Agaricomycotina</taxon>
        <taxon>Agaricomycetes</taxon>
        <taxon>Agaricomycetidae</taxon>
        <taxon>Agaricales</taxon>
        <taxon>Marasmiineae</taxon>
        <taxon>Physalacriaceae</taxon>
        <taxon>Armillaria</taxon>
    </lineage>
</organism>
<feature type="domain" description="Anaphase-promoting complex subunit 1 beta-sandwich" evidence="10">
    <location>
        <begin position="1554"/>
        <end position="1636"/>
    </location>
</feature>
<dbReference type="Pfam" id="PF20518">
    <property type="entry name" value="Apc1_MidN"/>
    <property type="match status" value="1"/>
</dbReference>
<dbReference type="STRING" id="47428.A0A284RHP8"/>
<keyword evidence="3" id="KW-0677">Repeat</keyword>
<dbReference type="GO" id="GO:0070979">
    <property type="term" value="P:protein K11-linked ubiquitination"/>
    <property type="evidence" value="ECO:0007669"/>
    <property type="project" value="TreeGrafter"/>
</dbReference>
<dbReference type="GO" id="GO:0031145">
    <property type="term" value="P:anaphase-promoting complex-dependent catabolic process"/>
    <property type="evidence" value="ECO:0007669"/>
    <property type="project" value="TreeGrafter"/>
</dbReference>
<evidence type="ECO:0000259" key="7">
    <source>
        <dbReference type="Pfam" id="PF12859"/>
    </source>
</evidence>
<feature type="domain" description="Anaphase-promoting complex subunit 1 middle" evidence="9">
    <location>
        <begin position="851"/>
        <end position="914"/>
    </location>
</feature>
<evidence type="ECO:0000256" key="6">
    <source>
        <dbReference type="SAM" id="MobiDB-lite"/>
    </source>
</evidence>
<dbReference type="Pfam" id="PF21282">
    <property type="entry name" value="APC1_3rd"/>
    <property type="match status" value="1"/>
</dbReference>
<evidence type="ECO:0000256" key="3">
    <source>
        <dbReference type="ARBA" id="ARBA00022737"/>
    </source>
</evidence>
<dbReference type="GO" id="GO:0051301">
    <property type="term" value="P:cell division"/>
    <property type="evidence" value="ECO:0007669"/>
    <property type="project" value="UniProtKB-KW"/>
</dbReference>
<dbReference type="EMBL" id="FUEG01000009">
    <property type="protein sequence ID" value="SJL08279.1"/>
    <property type="molecule type" value="Genomic_DNA"/>
</dbReference>
<dbReference type="InterPro" id="IPR048971">
    <property type="entry name" value="Apc1_3rd"/>
</dbReference>
<feature type="region of interest" description="Disordered" evidence="6">
    <location>
        <begin position="332"/>
        <end position="351"/>
    </location>
</feature>
<keyword evidence="4" id="KW-0498">Mitosis</keyword>
<evidence type="ECO:0000259" key="10">
    <source>
        <dbReference type="Pfam" id="PF21282"/>
    </source>
</evidence>
<dbReference type="InterPro" id="IPR049255">
    <property type="entry name" value="Apc1_N"/>
</dbReference>
<dbReference type="InterPro" id="IPR011989">
    <property type="entry name" value="ARM-like"/>
</dbReference>
<evidence type="ECO:0000259" key="9">
    <source>
        <dbReference type="Pfam" id="PF20518"/>
    </source>
</evidence>
<evidence type="ECO:0000256" key="2">
    <source>
        <dbReference type="ARBA" id="ARBA00022618"/>
    </source>
</evidence>
<dbReference type="GO" id="GO:0060090">
    <property type="term" value="F:molecular adaptor activity"/>
    <property type="evidence" value="ECO:0007669"/>
    <property type="project" value="TreeGrafter"/>
</dbReference>
<feature type="domain" description="Anaphase-promoting complex subunit 1 C-terminal" evidence="8">
    <location>
        <begin position="1683"/>
        <end position="1848"/>
    </location>
</feature>
<evidence type="ECO:0000256" key="4">
    <source>
        <dbReference type="ARBA" id="ARBA00022776"/>
    </source>
</evidence>
<dbReference type="PANTHER" id="PTHR12827:SF3">
    <property type="entry name" value="ANAPHASE-PROMOTING COMPLEX SUBUNIT 1"/>
    <property type="match status" value="1"/>
</dbReference>
<dbReference type="GO" id="GO:0007091">
    <property type="term" value="P:metaphase/anaphase transition of mitotic cell cycle"/>
    <property type="evidence" value="ECO:0007669"/>
    <property type="project" value="TreeGrafter"/>
</dbReference>
<keyword evidence="2" id="KW-0132">Cell division</keyword>
<name>A0A284RHP8_ARMOS</name>
<protein>
    <submittedName>
        <fullName evidence="11">Uncharacterized protein</fullName>
    </submittedName>
</protein>
<dbReference type="InterPro" id="IPR024990">
    <property type="entry name" value="Apc1"/>
</dbReference>
<reference evidence="12" key="1">
    <citation type="journal article" date="2017" name="Nat. Ecol. Evol.">
        <title>Genome expansion and lineage-specific genetic innovations in the forest pathogenic fungi Armillaria.</title>
        <authorList>
            <person name="Sipos G."/>
            <person name="Prasanna A.N."/>
            <person name="Walter M.C."/>
            <person name="O'Connor E."/>
            <person name="Balint B."/>
            <person name="Krizsan K."/>
            <person name="Kiss B."/>
            <person name="Hess J."/>
            <person name="Varga T."/>
            <person name="Slot J."/>
            <person name="Riley R."/>
            <person name="Boka B."/>
            <person name="Rigling D."/>
            <person name="Barry K."/>
            <person name="Lee J."/>
            <person name="Mihaltcheva S."/>
            <person name="LaButti K."/>
            <person name="Lipzen A."/>
            <person name="Waldron R."/>
            <person name="Moloney N.M."/>
            <person name="Sperisen C."/>
            <person name="Kredics L."/>
            <person name="Vagvoelgyi C."/>
            <person name="Patrignani A."/>
            <person name="Fitzpatrick D."/>
            <person name="Nagy I."/>
            <person name="Doyle S."/>
            <person name="Anderson J.B."/>
            <person name="Grigoriev I.V."/>
            <person name="Gueldener U."/>
            <person name="Muensterkoetter M."/>
            <person name="Nagy L.G."/>
        </authorList>
    </citation>
    <scope>NUCLEOTIDE SEQUENCE [LARGE SCALE GENOMIC DNA]</scope>
    <source>
        <strain evidence="12">C18/9</strain>
    </source>
</reference>
<gene>
    <name evidence="11" type="ORF">ARMOST_11642</name>
</gene>
<dbReference type="OrthoDB" id="26401at2759"/>
<dbReference type="Pfam" id="PF18122">
    <property type="entry name" value="APC1_C"/>
    <property type="match status" value="1"/>
</dbReference>
<evidence type="ECO:0000313" key="12">
    <source>
        <dbReference type="Proteomes" id="UP000219338"/>
    </source>
</evidence>
<keyword evidence="5" id="KW-0131">Cell cycle</keyword>
<dbReference type="PANTHER" id="PTHR12827">
    <property type="entry name" value="MEIOTIC CHECKPOINT REGULATOR TSG24 FAMILY MEMBER"/>
    <property type="match status" value="1"/>
</dbReference>
<proteinExistence type="inferred from homology"/>
<evidence type="ECO:0000259" key="8">
    <source>
        <dbReference type="Pfam" id="PF18122"/>
    </source>
</evidence>